<evidence type="ECO:0000256" key="2">
    <source>
        <dbReference type="ARBA" id="ARBA00022801"/>
    </source>
</evidence>
<dbReference type="RefSeq" id="WP_272096560.1">
    <property type="nucleotide sequence ID" value="NZ_JAQNDK010000002.1"/>
</dbReference>
<proteinExistence type="predicted"/>
<dbReference type="SUPFAM" id="SSF53474">
    <property type="entry name" value="alpha/beta-Hydrolases"/>
    <property type="match status" value="1"/>
</dbReference>
<evidence type="ECO:0000313" key="4">
    <source>
        <dbReference type="EMBL" id="MDC0679568.1"/>
    </source>
</evidence>
<dbReference type="InterPro" id="IPR029058">
    <property type="entry name" value="AB_hydrolase_fold"/>
</dbReference>
<protein>
    <submittedName>
        <fullName evidence="4">Uncharacterized protein</fullName>
    </submittedName>
</protein>
<sequence length="197" mass="21644">MLLALRYVIPALMMEAHPPGSTASPYGYVEYVPPDPGPRPRPLLLVLHGGSSRGDGSHPRSIIHRLPPLRYVARARLLGSSSPLVDAGVLIAAPQSPGEWDAAKIDALLDYLLATHDIDRDRVYLTGPSMGGCGTWRYAAVHPERLAAAHSYPNCYCFRRPLVIHRFLWRDDSAGANRRDPSDAPGFWEGVMTDRSP</sequence>
<evidence type="ECO:0000256" key="1">
    <source>
        <dbReference type="ARBA" id="ARBA00022729"/>
    </source>
</evidence>
<comment type="caution">
    <text evidence="4">The sequence shown here is derived from an EMBL/GenBank/DDBJ whole genome shotgun (WGS) entry which is preliminary data.</text>
</comment>
<keyword evidence="1" id="KW-0732">Signal</keyword>
<accession>A0ABT5C1L3</accession>
<feature type="region of interest" description="Disordered" evidence="3">
    <location>
        <begin position="176"/>
        <end position="197"/>
    </location>
</feature>
<keyword evidence="2" id="KW-0378">Hydrolase</keyword>
<keyword evidence="5" id="KW-1185">Reference proteome</keyword>
<dbReference type="Gene3D" id="3.40.50.1820">
    <property type="entry name" value="alpha/beta hydrolase"/>
    <property type="match status" value="1"/>
</dbReference>
<reference evidence="4 5" key="1">
    <citation type="submission" date="2023-01" db="EMBL/GenBank/DDBJ databases">
        <title>Minimal conservation of predation-associated metabolite biosynthetic gene clusters underscores biosynthetic potential of Myxococcota including descriptions for ten novel species: Archangium lansinium sp. nov., Myxococcus landrumus sp. nov., Nannocystis bai.</title>
        <authorList>
            <person name="Ahearne A."/>
            <person name="Stevens C."/>
            <person name="Dowd S."/>
        </authorList>
    </citation>
    <scope>NUCLEOTIDE SEQUENCE [LARGE SCALE GENOMIC DNA]</scope>
    <source>
        <strain evidence="4 5">WIWO2</strain>
    </source>
</reference>
<evidence type="ECO:0000313" key="5">
    <source>
        <dbReference type="Proteomes" id="UP001217485"/>
    </source>
</evidence>
<organism evidence="4 5">
    <name type="scientific">Sorangium atrum</name>
    <dbReference type="NCBI Taxonomy" id="2995308"/>
    <lineage>
        <taxon>Bacteria</taxon>
        <taxon>Pseudomonadati</taxon>
        <taxon>Myxococcota</taxon>
        <taxon>Polyangia</taxon>
        <taxon>Polyangiales</taxon>
        <taxon>Polyangiaceae</taxon>
        <taxon>Sorangium</taxon>
    </lineage>
</organism>
<dbReference type="EMBL" id="JAQNDK010000002">
    <property type="protein sequence ID" value="MDC0679568.1"/>
    <property type="molecule type" value="Genomic_DNA"/>
</dbReference>
<dbReference type="PANTHER" id="PTHR43037">
    <property type="entry name" value="UNNAMED PRODUCT-RELATED"/>
    <property type="match status" value="1"/>
</dbReference>
<dbReference type="Proteomes" id="UP001217485">
    <property type="component" value="Unassembled WGS sequence"/>
</dbReference>
<name>A0ABT5C1L3_9BACT</name>
<gene>
    <name evidence="4" type="ORF">POL72_17620</name>
</gene>
<dbReference type="PANTHER" id="PTHR43037:SF5">
    <property type="entry name" value="FERULOYL ESTERASE"/>
    <property type="match status" value="1"/>
</dbReference>
<dbReference type="InterPro" id="IPR050955">
    <property type="entry name" value="Plant_Biomass_Hydrol_Est"/>
</dbReference>
<evidence type="ECO:0000256" key="3">
    <source>
        <dbReference type="SAM" id="MobiDB-lite"/>
    </source>
</evidence>